<keyword evidence="5" id="KW-0165">Cleavage on pair of basic residues</keyword>
<evidence type="ECO:0000256" key="9">
    <source>
        <dbReference type="ARBA" id="ARBA00043047"/>
    </source>
</evidence>
<evidence type="ECO:0000256" key="8">
    <source>
        <dbReference type="ARBA" id="ARBA00039198"/>
    </source>
</evidence>
<dbReference type="Pfam" id="PF03002">
    <property type="entry name" value="Somatostatin"/>
    <property type="match status" value="1"/>
</dbReference>
<reference evidence="11" key="1">
    <citation type="submission" date="2025-08" db="UniProtKB">
        <authorList>
            <consortium name="Ensembl"/>
        </authorList>
    </citation>
    <scope>IDENTIFICATION</scope>
</reference>
<proteinExistence type="inferred from homology"/>
<evidence type="ECO:0000256" key="4">
    <source>
        <dbReference type="ARBA" id="ARBA00022525"/>
    </source>
</evidence>
<evidence type="ECO:0000256" key="2">
    <source>
        <dbReference type="ARBA" id="ARBA00004613"/>
    </source>
</evidence>
<name>A0A8C5CW26_GADMO</name>
<keyword evidence="4" id="KW-0964">Secreted</keyword>
<evidence type="ECO:0000313" key="11">
    <source>
        <dbReference type="Ensembl" id="ENSGMOP00000065586.1"/>
    </source>
</evidence>
<evidence type="ECO:0000256" key="6">
    <source>
        <dbReference type="ARBA" id="ARBA00022702"/>
    </source>
</evidence>
<comment type="function">
    <text evidence="1">Somatostatin inhibits the release of somatotropin.</text>
</comment>
<dbReference type="GO" id="GO:0005179">
    <property type="term" value="F:hormone activity"/>
    <property type="evidence" value="ECO:0007669"/>
    <property type="project" value="UniProtKB-KW"/>
</dbReference>
<organism evidence="11 12">
    <name type="scientific">Gadus morhua</name>
    <name type="common">Atlantic cod</name>
    <dbReference type="NCBI Taxonomy" id="8049"/>
    <lineage>
        <taxon>Eukaryota</taxon>
        <taxon>Metazoa</taxon>
        <taxon>Chordata</taxon>
        <taxon>Craniata</taxon>
        <taxon>Vertebrata</taxon>
        <taxon>Euteleostomi</taxon>
        <taxon>Actinopterygii</taxon>
        <taxon>Neopterygii</taxon>
        <taxon>Teleostei</taxon>
        <taxon>Neoteleostei</taxon>
        <taxon>Acanthomorphata</taxon>
        <taxon>Zeiogadaria</taxon>
        <taxon>Gadariae</taxon>
        <taxon>Gadiformes</taxon>
        <taxon>Gadoidei</taxon>
        <taxon>Gadidae</taxon>
        <taxon>Gadus</taxon>
    </lineage>
</organism>
<protein>
    <recommendedName>
        <fullName evidence="8">Somatostatin-2</fullName>
    </recommendedName>
    <alternativeName>
        <fullName evidence="9">Somatostatin II</fullName>
    </alternativeName>
</protein>
<evidence type="ECO:0000259" key="10">
    <source>
        <dbReference type="Pfam" id="PF03002"/>
    </source>
</evidence>
<comment type="similarity">
    <text evidence="3">Belongs to the somatostatin family.</text>
</comment>
<feature type="domain" description="Somatostatin/Cortistatin C-terminal" evidence="10">
    <location>
        <begin position="79"/>
        <end position="96"/>
    </location>
</feature>
<dbReference type="Ensembl" id="ENSGMOT00000055791.1">
    <property type="protein sequence ID" value="ENSGMOP00000065586.1"/>
    <property type="gene ID" value="ENSGMOG00000027136.1"/>
</dbReference>
<accession>A0A8C5CW26</accession>
<keyword evidence="7" id="KW-1015">Disulfide bond</keyword>
<sequence>LLLCIRCSVCIFLISIYMCVCVCVCVCEWSKRALEDLLSQLTLPEGDSQQEAEVVSMVTGGAGTELERSVDNTPETLQRGRKAGCKNFYWKGFTVC</sequence>
<comment type="subcellular location">
    <subcellularLocation>
        <location evidence="2">Secreted</location>
    </subcellularLocation>
</comment>
<dbReference type="GO" id="GO:0030334">
    <property type="term" value="P:regulation of cell migration"/>
    <property type="evidence" value="ECO:0007669"/>
    <property type="project" value="TreeGrafter"/>
</dbReference>
<evidence type="ECO:0000256" key="1">
    <source>
        <dbReference type="ARBA" id="ARBA00003524"/>
    </source>
</evidence>
<dbReference type="InterPro" id="IPR018142">
    <property type="entry name" value="Somatostatin/Cortistatin_C"/>
</dbReference>
<evidence type="ECO:0000313" key="12">
    <source>
        <dbReference type="Proteomes" id="UP000694546"/>
    </source>
</evidence>
<dbReference type="InterPro" id="IPR004250">
    <property type="entry name" value="Somatostatin"/>
</dbReference>
<dbReference type="PANTHER" id="PTHR10558">
    <property type="entry name" value="SOMATOSTATIN"/>
    <property type="match status" value="1"/>
</dbReference>
<reference evidence="11" key="2">
    <citation type="submission" date="2025-09" db="UniProtKB">
        <authorList>
            <consortium name="Ensembl"/>
        </authorList>
    </citation>
    <scope>IDENTIFICATION</scope>
</reference>
<keyword evidence="12" id="KW-1185">Reference proteome</keyword>
<keyword evidence="6" id="KW-0372">Hormone</keyword>
<dbReference type="GeneTree" id="ENSGT00940000175991"/>
<dbReference type="GO" id="GO:0005615">
    <property type="term" value="C:extracellular space"/>
    <property type="evidence" value="ECO:0007669"/>
    <property type="project" value="TreeGrafter"/>
</dbReference>
<dbReference type="Proteomes" id="UP000694546">
    <property type="component" value="Chromosome 16"/>
</dbReference>
<dbReference type="AlphaFoldDB" id="A0A8C5CW26"/>
<evidence type="ECO:0000256" key="5">
    <source>
        <dbReference type="ARBA" id="ARBA00022685"/>
    </source>
</evidence>
<evidence type="ECO:0000256" key="7">
    <source>
        <dbReference type="ARBA" id="ARBA00023157"/>
    </source>
</evidence>
<dbReference type="PANTHER" id="PTHR10558:SF6">
    <property type="entry name" value="SOMATOSTATIN 1, TANDEM DUPLICATE 2"/>
    <property type="match status" value="1"/>
</dbReference>
<evidence type="ECO:0000256" key="3">
    <source>
        <dbReference type="ARBA" id="ARBA00008327"/>
    </source>
</evidence>